<keyword evidence="2" id="KW-0812">Transmembrane</keyword>
<dbReference type="Proteomes" id="UP001276659">
    <property type="component" value="Unassembled WGS sequence"/>
</dbReference>
<feature type="transmembrane region" description="Helical" evidence="2">
    <location>
        <begin position="12"/>
        <end position="34"/>
    </location>
</feature>
<keyword evidence="2" id="KW-0472">Membrane</keyword>
<sequence>MWFPRLIGAAKHISKAVIFMPSVFAANVGSVVALQKTGLLKDEDSKYAGNLREEELQRGKDGQPEPRGWDLGAAKTTGKVVAWTPILFGAHFFPMLAVYKSGFFTEEQMKQAIKDGQCKPPHMH</sequence>
<evidence type="ECO:0000313" key="3">
    <source>
        <dbReference type="EMBL" id="KAK3173754.1"/>
    </source>
</evidence>
<feature type="transmembrane region" description="Helical" evidence="2">
    <location>
        <begin position="80"/>
        <end position="99"/>
    </location>
</feature>
<keyword evidence="4" id="KW-1185">Reference proteome</keyword>
<reference evidence="3" key="1">
    <citation type="submission" date="2022-11" db="EMBL/GenBank/DDBJ databases">
        <title>Chromosomal genome sequence assembly and mating type (MAT) locus characterization of the leprose asexual lichenized fungus Lepraria neglecta (Nyl.) Erichsen.</title>
        <authorList>
            <person name="Allen J.L."/>
            <person name="Pfeffer B."/>
        </authorList>
    </citation>
    <scope>NUCLEOTIDE SEQUENCE</scope>
    <source>
        <strain evidence="3">Allen 5258</strain>
    </source>
</reference>
<comment type="caution">
    <text evidence="3">The sequence shown here is derived from an EMBL/GenBank/DDBJ whole genome shotgun (WGS) entry which is preliminary data.</text>
</comment>
<dbReference type="EMBL" id="JASNWA010000007">
    <property type="protein sequence ID" value="KAK3173754.1"/>
    <property type="molecule type" value="Genomic_DNA"/>
</dbReference>
<gene>
    <name evidence="3" type="ORF">OEA41_007086</name>
</gene>
<feature type="compositionally biased region" description="Basic and acidic residues" evidence="1">
    <location>
        <begin position="51"/>
        <end position="68"/>
    </location>
</feature>
<name>A0AAE0DL12_9LECA</name>
<evidence type="ECO:0000256" key="2">
    <source>
        <dbReference type="SAM" id="Phobius"/>
    </source>
</evidence>
<evidence type="ECO:0000256" key="1">
    <source>
        <dbReference type="SAM" id="MobiDB-lite"/>
    </source>
</evidence>
<keyword evidence="2" id="KW-1133">Transmembrane helix</keyword>
<organism evidence="3 4">
    <name type="scientific">Lepraria neglecta</name>
    <dbReference type="NCBI Taxonomy" id="209136"/>
    <lineage>
        <taxon>Eukaryota</taxon>
        <taxon>Fungi</taxon>
        <taxon>Dikarya</taxon>
        <taxon>Ascomycota</taxon>
        <taxon>Pezizomycotina</taxon>
        <taxon>Lecanoromycetes</taxon>
        <taxon>OSLEUM clade</taxon>
        <taxon>Lecanoromycetidae</taxon>
        <taxon>Lecanorales</taxon>
        <taxon>Lecanorineae</taxon>
        <taxon>Stereocaulaceae</taxon>
        <taxon>Lepraria</taxon>
    </lineage>
</organism>
<dbReference type="AlphaFoldDB" id="A0AAE0DL12"/>
<accession>A0AAE0DL12</accession>
<proteinExistence type="predicted"/>
<protein>
    <submittedName>
        <fullName evidence="3">Uncharacterized protein</fullName>
    </submittedName>
</protein>
<evidence type="ECO:0000313" key="4">
    <source>
        <dbReference type="Proteomes" id="UP001276659"/>
    </source>
</evidence>
<feature type="region of interest" description="Disordered" evidence="1">
    <location>
        <begin position="51"/>
        <end position="71"/>
    </location>
</feature>